<evidence type="ECO:0000313" key="2">
    <source>
        <dbReference type="Proteomes" id="UP001152795"/>
    </source>
</evidence>
<evidence type="ECO:0000313" key="1">
    <source>
        <dbReference type="EMBL" id="CAB3985796.1"/>
    </source>
</evidence>
<keyword evidence="2" id="KW-1185">Reference proteome</keyword>
<comment type="caution">
    <text evidence="1">The sequence shown here is derived from an EMBL/GenBank/DDBJ whole genome shotgun (WGS) entry which is preliminary data.</text>
</comment>
<name>A0A6S7GB95_PARCT</name>
<dbReference type="Proteomes" id="UP001152795">
    <property type="component" value="Unassembled WGS sequence"/>
</dbReference>
<dbReference type="OrthoDB" id="2435398at2759"/>
<accession>A0A6S7GB95</accession>
<sequence length="261" mass="28933">MSEFAERLNCLFDLTHKIYNLLNKSVTTDPLPKSGQSLINKKDTNSGYCDLSADLEGVKLDVVIIESRFSNSISANQNEIRKINKEINHFRDQLFIMQKEQQKTSIEITNHDAVINELSSQACSSQDIALEYNYQSGNASNYDTGNEENESGNSMVANVESSQEENANLNASMESNKSSEREISIVLSNDGHNPGLDAPTQLVKPNEITSQIATQEQCLNDAKLNTISVGENNSVSESPAQIQLHISNISNKARYANKRKD</sequence>
<proteinExistence type="predicted"/>
<organism evidence="1 2">
    <name type="scientific">Paramuricea clavata</name>
    <name type="common">Red gorgonian</name>
    <name type="synonym">Violescent sea-whip</name>
    <dbReference type="NCBI Taxonomy" id="317549"/>
    <lineage>
        <taxon>Eukaryota</taxon>
        <taxon>Metazoa</taxon>
        <taxon>Cnidaria</taxon>
        <taxon>Anthozoa</taxon>
        <taxon>Octocorallia</taxon>
        <taxon>Malacalcyonacea</taxon>
        <taxon>Plexauridae</taxon>
        <taxon>Paramuricea</taxon>
    </lineage>
</organism>
<dbReference type="AlphaFoldDB" id="A0A6S7GB95"/>
<gene>
    <name evidence="1" type="ORF">PACLA_8A074417</name>
</gene>
<reference evidence="1" key="1">
    <citation type="submission" date="2020-04" db="EMBL/GenBank/DDBJ databases">
        <authorList>
            <person name="Alioto T."/>
            <person name="Alioto T."/>
            <person name="Gomez Garrido J."/>
        </authorList>
    </citation>
    <scope>NUCLEOTIDE SEQUENCE</scope>
    <source>
        <strain evidence="1">A484AB</strain>
    </source>
</reference>
<feature type="non-terminal residue" evidence="1">
    <location>
        <position position="261"/>
    </location>
</feature>
<dbReference type="EMBL" id="CACRXK020000924">
    <property type="protein sequence ID" value="CAB3985796.1"/>
    <property type="molecule type" value="Genomic_DNA"/>
</dbReference>
<protein>
    <submittedName>
        <fullName evidence="1">Uncharacterized protein</fullName>
    </submittedName>
</protein>